<dbReference type="KEGG" id="sfg:AV650_12135"/>
<sequence length="177" mass="19603">MNQGVRWQSPFSDPFGTGMVYRLFDVGGVPYAVGFEEILTMHDLNSKGIDILSVYPNFRFSSNGVWAVVFDEIEPTIMDFKGFQHVQHTGLLGGKVLLNVASIIYDHYTLCHAGTYVFSAANDPQYLRQTDLADIYNGLLGLGGKPKSRLFGRLQGWEAFSDVATGGRGYVVTTQSY</sequence>
<reference evidence="1" key="1">
    <citation type="submission" date="2020-08" db="EMBL/GenBank/DDBJ databases">
        <title>Food and environmental bacterial isolates.</title>
        <authorList>
            <person name="Richter L."/>
            <person name="Du Plessis E.M."/>
            <person name="Duvenage S."/>
            <person name="Allam M."/>
            <person name="Korsten L."/>
        </authorList>
    </citation>
    <scope>NUCLEOTIDE SEQUENCE</scope>
    <source>
        <strain evidence="1">UPMP2127</strain>
    </source>
</reference>
<evidence type="ECO:0000313" key="1">
    <source>
        <dbReference type="EMBL" id="MBC3213151.1"/>
    </source>
</evidence>
<dbReference type="Proteomes" id="UP000659084">
    <property type="component" value="Unassembled WGS sequence"/>
</dbReference>
<proteinExistence type="predicted"/>
<evidence type="ECO:0000313" key="2">
    <source>
        <dbReference type="Proteomes" id="UP000659084"/>
    </source>
</evidence>
<dbReference type="RefSeq" id="WP_037375085.1">
    <property type="nucleotide sequence ID" value="NZ_CAMISK010000003.1"/>
</dbReference>
<name>A0AAP7K882_SERFO</name>
<accession>A0AAP7K882</accession>
<organism evidence="1 2">
    <name type="scientific">Serratia fonticola</name>
    <dbReference type="NCBI Taxonomy" id="47917"/>
    <lineage>
        <taxon>Bacteria</taxon>
        <taxon>Pseudomonadati</taxon>
        <taxon>Pseudomonadota</taxon>
        <taxon>Gammaproteobacteria</taxon>
        <taxon>Enterobacterales</taxon>
        <taxon>Yersiniaceae</taxon>
        <taxon>Serratia</taxon>
    </lineage>
</organism>
<protein>
    <submittedName>
        <fullName evidence="1">Uncharacterized protein</fullName>
    </submittedName>
</protein>
<comment type="caution">
    <text evidence="1">The sequence shown here is derived from an EMBL/GenBank/DDBJ whole genome shotgun (WGS) entry which is preliminary data.</text>
</comment>
<dbReference type="AlphaFoldDB" id="A0AAP7K882"/>
<gene>
    <name evidence="1" type="ORF">H8J20_13460</name>
</gene>
<dbReference type="EMBL" id="JACNYO010000012">
    <property type="protein sequence ID" value="MBC3213151.1"/>
    <property type="molecule type" value="Genomic_DNA"/>
</dbReference>